<accession>A0ABW5IMI1</accession>
<comment type="caution">
    <text evidence="1">The sequence shown here is derived from an EMBL/GenBank/DDBJ whole genome shotgun (WGS) entry which is preliminary data.</text>
</comment>
<protein>
    <recommendedName>
        <fullName evidence="3">Protein NO VEIN C-terminal domain-containing protein</fullName>
    </recommendedName>
</protein>
<keyword evidence="2" id="KW-1185">Reference proteome</keyword>
<organism evidence="1 2">
    <name type="scientific">Pontibacter locisalis</name>
    <dbReference type="NCBI Taxonomy" id="1719035"/>
    <lineage>
        <taxon>Bacteria</taxon>
        <taxon>Pseudomonadati</taxon>
        <taxon>Bacteroidota</taxon>
        <taxon>Cytophagia</taxon>
        <taxon>Cytophagales</taxon>
        <taxon>Hymenobacteraceae</taxon>
        <taxon>Pontibacter</taxon>
    </lineage>
</organism>
<evidence type="ECO:0008006" key="3">
    <source>
        <dbReference type="Google" id="ProtNLM"/>
    </source>
</evidence>
<dbReference type="RefSeq" id="WP_377506313.1">
    <property type="nucleotide sequence ID" value="NZ_JBHULU010000013.1"/>
</dbReference>
<proteinExistence type="predicted"/>
<sequence>MTPIPFTVPEDKLAQLLLSYPNTGKNSDVGKLAVAIVKEYFLSIDCTATFVTNKKGVDLQVSYNGLTEDFEIKGTADESIAWSKLKVSSQRCYDKLEAGMKLIRVSKISKPTVDLYFLEYGKHFILEQEPRWSVKRIANLSAS</sequence>
<evidence type="ECO:0000313" key="1">
    <source>
        <dbReference type="EMBL" id="MFD2514203.1"/>
    </source>
</evidence>
<dbReference type="Proteomes" id="UP001597544">
    <property type="component" value="Unassembled WGS sequence"/>
</dbReference>
<reference evidence="2" key="1">
    <citation type="journal article" date="2019" name="Int. J. Syst. Evol. Microbiol.">
        <title>The Global Catalogue of Microorganisms (GCM) 10K type strain sequencing project: providing services to taxonomists for standard genome sequencing and annotation.</title>
        <authorList>
            <consortium name="The Broad Institute Genomics Platform"/>
            <consortium name="The Broad Institute Genome Sequencing Center for Infectious Disease"/>
            <person name="Wu L."/>
            <person name="Ma J."/>
        </authorList>
    </citation>
    <scope>NUCLEOTIDE SEQUENCE [LARGE SCALE GENOMIC DNA]</scope>
    <source>
        <strain evidence="2">KCTC 42498</strain>
    </source>
</reference>
<gene>
    <name evidence="1" type="ORF">ACFSRY_10020</name>
</gene>
<name>A0ABW5IMI1_9BACT</name>
<evidence type="ECO:0000313" key="2">
    <source>
        <dbReference type="Proteomes" id="UP001597544"/>
    </source>
</evidence>
<dbReference type="EMBL" id="JBHULU010000013">
    <property type="protein sequence ID" value="MFD2514203.1"/>
    <property type="molecule type" value="Genomic_DNA"/>
</dbReference>